<dbReference type="Proteomes" id="UP001215280">
    <property type="component" value="Unassembled WGS sequence"/>
</dbReference>
<feature type="compositionally biased region" description="Low complexity" evidence="1">
    <location>
        <begin position="590"/>
        <end position="599"/>
    </location>
</feature>
<dbReference type="PANTHER" id="PTHR37544">
    <property type="entry name" value="SPRAY-RELATED"/>
    <property type="match status" value="1"/>
</dbReference>
<feature type="region of interest" description="Disordered" evidence="1">
    <location>
        <begin position="639"/>
        <end position="725"/>
    </location>
</feature>
<dbReference type="EMBL" id="JARJLG010000238">
    <property type="protein sequence ID" value="KAJ7724441.1"/>
    <property type="molecule type" value="Genomic_DNA"/>
</dbReference>
<keyword evidence="2" id="KW-0812">Transmembrane</keyword>
<keyword evidence="2" id="KW-1133">Transmembrane helix</keyword>
<sequence length="725" mass="77499">MSTKPNPDAYSAEPYPPSYRDAMYVPSRDLAGPGALERESYRPLTLRSSVVAVVVITLLGLAAAIEVALAISTKNDGIPAPAHNVFTGVSPRFLTAFFPTLLVAGLLIIWQSSDRSYRELQPYIVLARGNVSAAEGLLANYSGLSVYGVISNSIRFRHYLILLSTVTTLLGNFLQPLAGSVIQVEQLPQTTDGIFVQSNSTIGLAPDESQLNAFLAAAGFTQAAVFNGLSDPPFISGHFSIARFELPPNYVLNGTLSVNTTAIQTMANCEVPAMFNLSTPGTSNFTIQASNSAGCIANTTFDTSTSPMQYGAVSVPNCGTDDVQFQPVMFWFFHRKDDDIQTPQGASVFCSPTIQALNIIAKTDLNNGSIIGITPLDNVTTSNNVTGSPGNGQAFNSLIFPPSNDTFIHARAITIPASLPGGVQPTFDDPKGFVRITNKVYTQHLAISAGSIYFVEGPSHVPARMVSLVNRLWIDPLPAHALSVVLTLIGLSALFLHLAHSRQRRRFFLAASPGSIAHIIAMTAHARFGEKLYPYDSDETLARKLAGLSFSLDPRTGAVIADRDVGPVRVPLGVVTPFKVPDSRGHRRAASSSALSEVSTPGTYSEDADVESQTARLLPPMDEKRAARERAAYNFLNEGSSRGLSVGSSGGVGEGSSRGFIQGSSNSRRSELEGLGGPAELELQNMRQLPPYFDGRESSVVSSSVDEKRGGRLVPLTADEERDSR</sequence>
<evidence type="ECO:0000256" key="2">
    <source>
        <dbReference type="SAM" id="Phobius"/>
    </source>
</evidence>
<feature type="transmembrane region" description="Helical" evidence="2">
    <location>
        <begin position="91"/>
        <end position="110"/>
    </location>
</feature>
<gene>
    <name evidence="3" type="ORF">DFH07DRAFT_263372</name>
</gene>
<dbReference type="InterPro" id="IPR021840">
    <property type="entry name" value="DUF3433"/>
</dbReference>
<keyword evidence="2" id="KW-0472">Membrane</keyword>
<name>A0AAD7HMZ4_9AGAR</name>
<feature type="transmembrane region" description="Helical" evidence="2">
    <location>
        <begin position="159"/>
        <end position="178"/>
    </location>
</feature>
<feature type="transmembrane region" description="Helical" evidence="2">
    <location>
        <begin position="477"/>
        <end position="499"/>
    </location>
</feature>
<accession>A0AAD7HMZ4</accession>
<dbReference type="Pfam" id="PF11915">
    <property type="entry name" value="DUF3433"/>
    <property type="match status" value="1"/>
</dbReference>
<feature type="transmembrane region" description="Helical" evidence="2">
    <location>
        <begin position="50"/>
        <end position="71"/>
    </location>
</feature>
<evidence type="ECO:0000256" key="1">
    <source>
        <dbReference type="SAM" id="MobiDB-lite"/>
    </source>
</evidence>
<reference evidence="3" key="1">
    <citation type="submission" date="2023-03" db="EMBL/GenBank/DDBJ databases">
        <title>Massive genome expansion in bonnet fungi (Mycena s.s.) driven by repeated elements and novel gene families across ecological guilds.</title>
        <authorList>
            <consortium name="Lawrence Berkeley National Laboratory"/>
            <person name="Harder C.B."/>
            <person name="Miyauchi S."/>
            <person name="Viragh M."/>
            <person name="Kuo A."/>
            <person name="Thoen E."/>
            <person name="Andreopoulos B."/>
            <person name="Lu D."/>
            <person name="Skrede I."/>
            <person name="Drula E."/>
            <person name="Henrissat B."/>
            <person name="Morin E."/>
            <person name="Kohler A."/>
            <person name="Barry K."/>
            <person name="LaButti K."/>
            <person name="Morin E."/>
            <person name="Salamov A."/>
            <person name="Lipzen A."/>
            <person name="Mereny Z."/>
            <person name="Hegedus B."/>
            <person name="Baldrian P."/>
            <person name="Stursova M."/>
            <person name="Weitz H."/>
            <person name="Taylor A."/>
            <person name="Grigoriev I.V."/>
            <person name="Nagy L.G."/>
            <person name="Martin F."/>
            <person name="Kauserud H."/>
        </authorList>
    </citation>
    <scope>NUCLEOTIDE SEQUENCE</scope>
    <source>
        <strain evidence="3">CBHHK188m</strain>
    </source>
</reference>
<evidence type="ECO:0000313" key="3">
    <source>
        <dbReference type="EMBL" id="KAJ7724441.1"/>
    </source>
</evidence>
<comment type="caution">
    <text evidence="3">The sequence shown here is derived from an EMBL/GenBank/DDBJ whole genome shotgun (WGS) entry which is preliminary data.</text>
</comment>
<dbReference type="PANTHER" id="PTHR37544:SF3">
    <property type="entry name" value="SPRAY"/>
    <property type="match status" value="1"/>
</dbReference>
<organism evidence="3 4">
    <name type="scientific">Mycena maculata</name>
    <dbReference type="NCBI Taxonomy" id="230809"/>
    <lineage>
        <taxon>Eukaryota</taxon>
        <taxon>Fungi</taxon>
        <taxon>Dikarya</taxon>
        <taxon>Basidiomycota</taxon>
        <taxon>Agaricomycotina</taxon>
        <taxon>Agaricomycetes</taxon>
        <taxon>Agaricomycetidae</taxon>
        <taxon>Agaricales</taxon>
        <taxon>Marasmiineae</taxon>
        <taxon>Mycenaceae</taxon>
        <taxon>Mycena</taxon>
    </lineage>
</organism>
<evidence type="ECO:0000313" key="4">
    <source>
        <dbReference type="Proteomes" id="UP001215280"/>
    </source>
</evidence>
<proteinExistence type="predicted"/>
<keyword evidence="4" id="KW-1185">Reference proteome</keyword>
<feature type="region of interest" description="Disordered" evidence="1">
    <location>
        <begin position="582"/>
        <end position="622"/>
    </location>
</feature>
<dbReference type="AlphaFoldDB" id="A0AAD7HMZ4"/>
<protein>
    <submittedName>
        <fullName evidence="3">Uncharacterized protein</fullName>
    </submittedName>
</protein>